<dbReference type="EMBL" id="GBRH01197127">
    <property type="protein sequence ID" value="JAE00769.1"/>
    <property type="molecule type" value="Transcribed_RNA"/>
</dbReference>
<organism evidence="1">
    <name type="scientific">Arundo donax</name>
    <name type="common">Giant reed</name>
    <name type="synonym">Donax arundinaceus</name>
    <dbReference type="NCBI Taxonomy" id="35708"/>
    <lineage>
        <taxon>Eukaryota</taxon>
        <taxon>Viridiplantae</taxon>
        <taxon>Streptophyta</taxon>
        <taxon>Embryophyta</taxon>
        <taxon>Tracheophyta</taxon>
        <taxon>Spermatophyta</taxon>
        <taxon>Magnoliopsida</taxon>
        <taxon>Liliopsida</taxon>
        <taxon>Poales</taxon>
        <taxon>Poaceae</taxon>
        <taxon>PACMAD clade</taxon>
        <taxon>Arundinoideae</taxon>
        <taxon>Arundineae</taxon>
        <taxon>Arundo</taxon>
    </lineage>
</organism>
<dbReference type="AlphaFoldDB" id="A0A0A9EP40"/>
<reference evidence="1" key="2">
    <citation type="journal article" date="2015" name="Data Brief">
        <title>Shoot transcriptome of the giant reed, Arundo donax.</title>
        <authorList>
            <person name="Barrero R.A."/>
            <person name="Guerrero F.D."/>
            <person name="Moolhuijzen P."/>
            <person name="Goolsby J.A."/>
            <person name="Tidwell J."/>
            <person name="Bellgard S.E."/>
            <person name="Bellgard M.I."/>
        </authorList>
    </citation>
    <scope>NUCLEOTIDE SEQUENCE</scope>
    <source>
        <tissue evidence="1">Shoot tissue taken approximately 20 cm above the soil surface</tissue>
    </source>
</reference>
<dbReference type="PANTHER" id="PTHR46238">
    <property type="entry name" value="REVERSE TRANSCRIPTASE DOMAIN-CONTAINING PROTEIN"/>
    <property type="match status" value="1"/>
</dbReference>
<accession>A0A0A9EP40</accession>
<dbReference type="PANTHER" id="PTHR46238:SF11">
    <property type="entry name" value="AGAMOUS-LIKE MADS-BOX PROTEIN AGL16"/>
    <property type="match status" value="1"/>
</dbReference>
<protein>
    <submittedName>
        <fullName evidence="1">Uncharacterized protein</fullName>
    </submittedName>
</protein>
<reference evidence="1" key="1">
    <citation type="submission" date="2014-09" db="EMBL/GenBank/DDBJ databases">
        <authorList>
            <person name="Magalhaes I.L.F."/>
            <person name="Oliveira U."/>
            <person name="Santos F.R."/>
            <person name="Vidigal T.H.D.A."/>
            <person name="Brescovit A.D."/>
            <person name="Santos A.J."/>
        </authorList>
    </citation>
    <scope>NUCLEOTIDE SEQUENCE</scope>
    <source>
        <tissue evidence="1">Shoot tissue taken approximately 20 cm above the soil surface</tissue>
    </source>
</reference>
<name>A0A0A9EP40_ARUDO</name>
<evidence type="ECO:0000313" key="1">
    <source>
        <dbReference type="EMBL" id="JAE00769.1"/>
    </source>
</evidence>
<sequence length="38" mass="4523">MKWHQASDVLCDKRVPHKLKGRFYRMAIRLAMLYGAEC</sequence>
<proteinExistence type="predicted"/>